<name>A0A0F2LYJ7_SPOSC</name>
<evidence type="ECO:0000313" key="1">
    <source>
        <dbReference type="EMBL" id="KJR80956.1"/>
    </source>
</evidence>
<gene>
    <name evidence="1" type="ORF">SPSK_05701</name>
</gene>
<dbReference type="AlphaFoldDB" id="A0A0F2LYJ7"/>
<reference evidence="1 2" key="2">
    <citation type="journal article" date="2015" name="Eukaryot. Cell">
        <title>Asexual propagation of a virulent clone complex in a human and feline outbreak of sporotrichosis.</title>
        <authorList>
            <person name="Teixeira Mde M."/>
            <person name="Rodrigues A.M."/>
            <person name="Tsui C.K."/>
            <person name="de Almeida L.G."/>
            <person name="Van Diepeningen A.D."/>
            <person name="van den Ende B.G."/>
            <person name="Fernandes G.F."/>
            <person name="Kano R."/>
            <person name="Hamelin R.C."/>
            <person name="Lopes-Bezerra L.M."/>
            <person name="Vasconcelos A.T."/>
            <person name="de Hoog S."/>
            <person name="de Camargo Z.P."/>
            <person name="Felipe M.S."/>
        </authorList>
    </citation>
    <scope>NUCLEOTIDE SEQUENCE [LARGE SCALE GENOMIC DNA]</scope>
    <source>
        <strain evidence="1 2">1099-18</strain>
    </source>
</reference>
<dbReference type="GeneID" id="27667718"/>
<sequence>MRRCGAGQSFCWRQRMRQAQQAARALTQETAGRCYPARLPQAASSSAPPPLTASTSVFLVVGCRIEHVMPISGKSDETPMTPASKHKSIAESYGKCPRNQIYSHCAMSFVSVA</sequence>
<comment type="caution">
    <text evidence="1">The sequence shown here is derived from an EMBL/GenBank/DDBJ whole genome shotgun (WGS) entry which is preliminary data.</text>
</comment>
<reference evidence="1 2" key="1">
    <citation type="journal article" date="2014" name="BMC Genomics">
        <title>Comparative genomics of the major fungal agents of human and animal Sporotrichosis: Sporothrix schenckii and Sporothrix brasiliensis.</title>
        <authorList>
            <person name="Teixeira M.M."/>
            <person name="de Almeida L.G."/>
            <person name="Kubitschek-Barreira P."/>
            <person name="Alves F.L."/>
            <person name="Kioshima E.S."/>
            <person name="Abadio A.K."/>
            <person name="Fernandes L."/>
            <person name="Derengowski L.S."/>
            <person name="Ferreira K.S."/>
            <person name="Souza R.C."/>
            <person name="Ruiz J.C."/>
            <person name="de Andrade N.C."/>
            <person name="Paes H.C."/>
            <person name="Nicola A.M."/>
            <person name="Albuquerque P."/>
            <person name="Gerber A.L."/>
            <person name="Martins V.P."/>
            <person name="Peconick L.D."/>
            <person name="Neto A.V."/>
            <person name="Chaucanez C.B."/>
            <person name="Silva P.A."/>
            <person name="Cunha O.L."/>
            <person name="de Oliveira F.F."/>
            <person name="dos Santos T.C."/>
            <person name="Barros A.L."/>
            <person name="Soares M.A."/>
            <person name="de Oliveira L.M."/>
            <person name="Marini M.M."/>
            <person name="Villalobos-Duno H."/>
            <person name="Cunha M.M."/>
            <person name="de Hoog S."/>
            <person name="da Silveira J.F."/>
            <person name="Henrissat B."/>
            <person name="Nino-Vega G.A."/>
            <person name="Cisalpino P.S."/>
            <person name="Mora-Montes H.M."/>
            <person name="Almeida S.R."/>
            <person name="Stajich J.E."/>
            <person name="Lopes-Bezerra L.M."/>
            <person name="Vasconcelos A.T."/>
            <person name="Felipe M.S."/>
        </authorList>
    </citation>
    <scope>NUCLEOTIDE SEQUENCE [LARGE SCALE GENOMIC DNA]</scope>
    <source>
        <strain evidence="1 2">1099-18</strain>
    </source>
</reference>
<dbReference type="KEGG" id="ssck:SPSK_05701"/>
<dbReference type="Proteomes" id="UP000033710">
    <property type="component" value="Unassembled WGS sequence"/>
</dbReference>
<organism evidence="1 2">
    <name type="scientific">Sporothrix schenckii 1099-18</name>
    <dbReference type="NCBI Taxonomy" id="1397361"/>
    <lineage>
        <taxon>Eukaryota</taxon>
        <taxon>Fungi</taxon>
        <taxon>Dikarya</taxon>
        <taxon>Ascomycota</taxon>
        <taxon>Pezizomycotina</taxon>
        <taxon>Sordariomycetes</taxon>
        <taxon>Sordariomycetidae</taxon>
        <taxon>Ophiostomatales</taxon>
        <taxon>Ophiostomataceae</taxon>
        <taxon>Sporothrix</taxon>
    </lineage>
</organism>
<dbReference type="VEuPathDB" id="FungiDB:SPSK_05701"/>
<accession>A0A0F2LYJ7</accession>
<dbReference type="RefSeq" id="XP_016583632.1">
    <property type="nucleotide sequence ID" value="XM_016732441.1"/>
</dbReference>
<protein>
    <submittedName>
        <fullName evidence="1">Uncharacterized protein</fullName>
    </submittedName>
</protein>
<proteinExistence type="predicted"/>
<dbReference type="EMBL" id="AXCR01000012">
    <property type="protein sequence ID" value="KJR80956.1"/>
    <property type="molecule type" value="Genomic_DNA"/>
</dbReference>
<evidence type="ECO:0000313" key="2">
    <source>
        <dbReference type="Proteomes" id="UP000033710"/>
    </source>
</evidence>